<evidence type="ECO:0000256" key="3">
    <source>
        <dbReference type="ARBA" id="ARBA00023163"/>
    </source>
</evidence>
<gene>
    <name evidence="6" type="ORF">F8M49_04370</name>
</gene>
<comment type="caution">
    <text evidence="6">The sequence shown here is derived from an EMBL/GenBank/DDBJ whole genome shotgun (WGS) entry which is preliminary data.</text>
</comment>
<evidence type="ECO:0000259" key="5">
    <source>
        <dbReference type="PROSITE" id="PS01124"/>
    </source>
</evidence>
<keyword evidence="2" id="KW-0238">DNA-binding</keyword>
<organism evidence="6 7">
    <name type="scientific">Rhodococcus zopfii</name>
    <dbReference type="NCBI Taxonomy" id="43772"/>
    <lineage>
        <taxon>Bacteria</taxon>
        <taxon>Bacillati</taxon>
        <taxon>Actinomycetota</taxon>
        <taxon>Actinomycetes</taxon>
        <taxon>Mycobacteriales</taxon>
        <taxon>Nocardiaceae</taxon>
        <taxon>Rhodococcus</taxon>
    </lineage>
</organism>
<evidence type="ECO:0000313" key="7">
    <source>
        <dbReference type="Proteomes" id="UP001275440"/>
    </source>
</evidence>
<feature type="domain" description="HTH araC/xylS-type" evidence="5">
    <location>
        <begin position="235"/>
        <end position="312"/>
    </location>
</feature>
<dbReference type="SMART" id="SM00342">
    <property type="entry name" value="HTH_ARAC"/>
    <property type="match status" value="1"/>
</dbReference>
<dbReference type="PANTHER" id="PTHR46796:SF6">
    <property type="entry name" value="ARAC SUBFAMILY"/>
    <property type="match status" value="1"/>
</dbReference>
<dbReference type="PROSITE" id="PS01124">
    <property type="entry name" value="HTH_ARAC_FAMILY_2"/>
    <property type="match status" value="1"/>
</dbReference>
<proteinExistence type="predicted"/>
<dbReference type="PANTHER" id="PTHR46796">
    <property type="entry name" value="HTH-TYPE TRANSCRIPTIONAL ACTIVATOR RHAS-RELATED"/>
    <property type="match status" value="1"/>
</dbReference>
<reference evidence="6 7" key="1">
    <citation type="submission" date="2019-10" db="EMBL/GenBank/DDBJ databases">
        <title>Draft Genome Assembly of Rhodococcus zopfii DSM44189.</title>
        <authorList>
            <person name="Sutton J.M."/>
            <person name="Akob D.M."/>
            <person name="Bushman T.J."/>
        </authorList>
    </citation>
    <scope>NUCLEOTIDE SEQUENCE [LARGE SCALE GENOMIC DNA]</scope>
    <source>
        <strain evidence="6 7">DSM 44189</strain>
    </source>
</reference>
<dbReference type="InterPro" id="IPR050204">
    <property type="entry name" value="AraC_XylS_family_regulators"/>
</dbReference>
<evidence type="ECO:0000256" key="4">
    <source>
        <dbReference type="SAM" id="MobiDB-lite"/>
    </source>
</evidence>
<evidence type="ECO:0000313" key="6">
    <source>
        <dbReference type="EMBL" id="MDV2474848.1"/>
    </source>
</evidence>
<feature type="region of interest" description="Disordered" evidence="4">
    <location>
        <begin position="318"/>
        <end position="359"/>
    </location>
</feature>
<dbReference type="Proteomes" id="UP001275440">
    <property type="component" value="Unassembled WGS sequence"/>
</dbReference>
<dbReference type="Pfam" id="PF12833">
    <property type="entry name" value="HTH_18"/>
    <property type="match status" value="1"/>
</dbReference>
<name>A0ABU3WN33_9NOCA</name>
<dbReference type="InterPro" id="IPR018060">
    <property type="entry name" value="HTH_AraC"/>
</dbReference>
<keyword evidence="7" id="KW-1185">Reference proteome</keyword>
<dbReference type="Gene3D" id="1.10.10.60">
    <property type="entry name" value="Homeodomain-like"/>
    <property type="match status" value="1"/>
</dbReference>
<accession>A0ABU3WN33</accession>
<dbReference type="EMBL" id="WBMO01000001">
    <property type="protein sequence ID" value="MDV2474848.1"/>
    <property type="molecule type" value="Genomic_DNA"/>
</dbReference>
<keyword evidence="1" id="KW-0805">Transcription regulation</keyword>
<protein>
    <submittedName>
        <fullName evidence="6">Helix-turn-helix transcriptional regulator</fullName>
    </submittedName>
</protein>
<evidence type="ECO:0000256" key="2">
    <source>
        <dbReference type="ARBA" id="ARBA00023125"/>
    </source>
</evidence>
<evidence type="ECO:0000256" key="1">
    <source>
        <dbReference type="ARBA" id="ARBA00023015"/>
    </source>
</evidence>
<sequence>MFREHPALPQHPAFGRNSGIRILSVEQEGNCRMYTSVELRGSRGFEAISSRGGRKRLWTPDPDTFEFRMESADLGAISVGRIRISRHRCPAGTVEDAGTINLLLIRSGSRRVTMGDRILKVEAGCMAAHVGWFRYSIDDLYGSDLLLFRIPRVVLRERGVDLIGETVTFGPRRPSLSTHALDALGSRILKERAQDGLSPIPQATVDALFDLVVGLHHEGRGYGGTSEELGGSVVEQAMFLIRENYADRSLTPSWLAERLGVSLRTLQRAFTAQGTGVASTITQVRAEHASELLANPVHRRTTVAEIAVLCGFGAPRRPAPRAAEHVRRRSFGSARSDPGPASPHDGVRPTEVSPPERTWRAARCGWTLRGTCPGASPR</sequence>
<keyword evidence="3" id="KW-0804">Transcription</keyword>